<evidence type="ECO:0000313" key="4">
    <source>
        <dbReference type="Proteomes" id="UP000614601"/>
    </source>
</evidence>
<dbReference type="OrthoDB" id="5819415at2759"/>
<dbReference type="EMBL" id="CAJFDH010000006">
    <property type="protein sequence ID" value="CAD5229071.1"/>
    <property type="molecule type" value="Genomic_DNA"/>
</dbReference>
<dbReference type="EMBL" id="CAJFCW020000006">
    <property type="protein sequence ID" value="CAG9125685.1"/>
    <property type="molecule type" value="Genomic_DNA"/>
</dbReference>
<gene>
    <name evidence="3" type="ORF">BOKJ2_LOCUS13130</name>
</gene>
<dbReference type="PANTHER" id="PTHR37431">
    <property type="entry name" value="PROTEIN CBG06927"/>
    <property type="match status" value="1"/>
</dbReference>
<dbReference type="Pfam" id="PF01579">
    <property type="entry name" value="DUF19"/>
    <property type="match status" value="1"/>
</dbReference>
<dbReference type="PANTHER" id="PTHR37431:SF6">
    <property type="entry name" value="PROTEIN CBG06927"/>
    <property type="match status" value="1"/>
</dbReference>
<reference evidence="3" key="1">
    <citation type="submission" date="2020-09" db="EMBL/GenBank/DDBJ databases">
        <authorList>
            <person name="Kikuchi T."/>
        </authorList>
    </citation>
    <scope>NUCLEOTIDE SEQUENCE</scope>
    <source>
        <strain evidence="3">SH1</strain>
    </source>
</reference>
<accession>A0A811LKQ5</accession>
<dbReference type="InterPro" id="IPR002542">
    <property type="entry name" value="T20D4.11-like_dom"/>
</dbReference>
<dbReference type="Proteomes" id="UP000614601">
    <property type="component" value="Unassembled WGS sequence"/>
</dbReference>
<evidence type="ECO:0000259" key="2">
    <source>
        <dbReference type="Pfam" id="PF01579"/>
    </source>
</evidence>
<feature type="signal peptide" evidence="1">
    <location>
        <begin position="1"/>
        <end position="17"/>
    </location>
</feature>
<sequence>MRMFLYLFLLFISTVSDELTFESAFNNKCSASNEAKINNCLQPIIDYANSIQKNSDQEDTTPFSLKGGEVFEKLCKLYTDFKDCTETTRCHSISIEAVEASYGYMCGAGHDLFEKHAACFAEVESQKEYNLCRNAAGKAMDDAVQVKKHNLDKYFHKLCQIMDDYLRCCRPFVLEKCGSDAWRLVAQITIDSLRVTMPNCDVNRALL</sequence>
<evidence type="ECO:0000313" key="3">
    <source>
        <dbReference type="EMBL" id="CAD5229071.1"/>
    </source>
</evidence>
<keyword evidence="4" id="KW-1185">Reference proteome</keyword>
<name>A0A811LKQ5_9BILA</name>
<dbReference type="AlphaFoldDB" id="A0A811LKQ5"/>
<proteinExistence type="predicted"/>
<feature type="chain" id="PRO_5036221358" description="T20D4.11-like domain-containing protein" evidence="1">
    <location>
        <begin position="18"/>
        <end position="207"/>
    </location>
</feature>
<feature type="domain" description="T20D4.11-like" evidence="2">
    <location>
        <begin position="29"/>
        <end position="200"/>
    </location>
</feature>
<keyword evidence="1" id="KW-0732">Signal</keyword>
<evidence type="ECO:0000256" key="1">
    <source>
        <dbReference type="SAM" id="SignalP"/>
    </source>
</evidence>
<protein>
    <recommendedName>
        <fullName evidence="2">T20D4.11-like domain-containing protein</fullName>
    </recommendedName>
</protein>
<dbReference type="Proteomes" id="UP000783686">
    <property type="component" value="Unassembled WGS sequence"/>
</dbReference>
<organism evidence="3 4">
    <name type="scientific">Bursaphelenchus okinawaensis</name>
    <dbReference type="NCBI Taxonomy" id="465554"/>
    <lineage>
        <taxon>Eukaryota</taxon>
        <taxon>Metazoa</taxon>
        <taxon>Ecdysozoa</taxon>
        <taxon>Nematoda</taxon>
        <taxon>Chromadorea</taxon>
        <taxon>Rhabditida</taxon>
        <taxon>Tylenchina</taxon>
        <taxon>Tylenchomorpha</taxon>
        <taxon>Aphelenchoidea</taxon>
        <taxon>Aphelenchoididae</taxon>
        <taxon>Bursaphelenchus</taxon>
    </lineage>
</organism>
<comment type="caution">
    <text evidence="3">The sequence shown here is derived from an EMBL/GenBank/DDBJ whole genome shotgun (WGS) entry which is preliminary data.</text>
</comment>